<dbReference type="GO" id="GO:0061928">
    <property type="term" value="F:glutathione specific gamma-glutamylcyclotransferase activity"/>
    <property type="evidence" value="ECO:0007669"/>
    <property type="project" value="UniProtKB-EC"/>
</dbReference>
<gene>
    <name evidence="3" type="ORF">ALO79_05702</name>
</gene>
<comment type="caution">
    <text evidence="3">The sequence shown here is derived from an EMBL/GenBank/DDBJ whole genome shotgun (WGS) entry which is preliminary data.</text>
</comment>
<dbReference type="GO" id="GO:0005737">
    <property type="term" value="C:cytoplasm"/>
    <property type="evidence" value="ECO:0007669"/>
    <property type="project" value="TreeGrafter"/>
</dbReference>
<proteinExistence type="predicted"/>
<name>A0A0P9MV09_PSESX</name>
<dbReference type="EC" id="4.3.2.7" evidence="1"/>
<dbReference type="PANTHER" id="PTHR12192:SF2">
    <property type="entry name" value="GLUTATHIONE-SPECIFIC GAMMA-GLUTAMYLCYCLOTRANSFERASE 2"/>
    <property type="match status" value="1"/>
</dbReference>
<accession>A0A0P9MV09</accession>
<keyword evidence="2" id="KW-0456">Lyase</keyword>
<dbReference type="GO" id="GO:0006751">
    <property type="term" value="P:glutathione catabolic process"/>
    <property type="evidence" value="ECO:0007669"/>
    <property type="project" value="InterPro"/>
</dbReference>
<evidence type="ECO:0000256" key="2">
    <source>
        <dbReference type="ARBA" id="ARBA00023239"/>
    </source>
</evidence>
<dbReference type="InterPro" id="IPR006840">
    <property type="entry name" value="ChaC"/>
</dbReference>
<evidence type="ECO:0000256" key="1">
    <source>
        <dbReference type="ARBA" id="ARBA00012344"/>
    </source>
</evidence>
<evidence type="ECO:0000313" key="3">
    <source>
        <dbReference type="EMBL" id="KPW88191.1"/>
    </source>
</evidence>
<protein>
    <recommendedName>
        <fullName evidence="1">glutathione-specific gamma-glutamylcyclotransferase</fullName>
        <ecNumber evidence="1">4.3.2.7</ecNumber>
    </recommendedName>
</protein>
<dbReference type="CDD" id="cd06661">
    <property type="entry name" value="GGCT_like"/>
    <property type="match status" value="1"/>
</dbReference>
<dbReference type="Gene3D" id="3.10.490.10">
    <property type="entry name" value="Gamma-glutamyl cyclotransferase-like"/>
    <property type="match status" value="1"/>
</dbReference>
<dbReference type="EMBL" id="LJQD01000610">
    <property type="protein sequence ID" value="KPW88191.1"/>
    <property type="molecule type" value="Genomic_DNA"/>
</dbReference>
<dbReference type="PATRIC" id="fig|264450.4.peg.842"/>
<organism evidence="3 4">
    <name type="scientific">Pseudomonas syringae pv. castaneae</name>
    <dbReference type="NCBI Taxonomy" id="264450"/>
    <lineage>
        <taxon>Bacteria</taxon>
        <taxon>Pseudomonadati</taxon>
        <taxon>Pseudomonadota</taxon>
        <taxon>Gammaproteobacteria</taxon>
        <taxon>Pseudomonadales</taxon>
        <taxon>Pseudomonadaceae</taxon>
        <taxon>Pseudomonas</taxon>
        <taxon>Pseudomonas syringae</taxon>
    </lineage>
</organism>
<dbReference type="PANTHER" id="PTHR12192">
    <property type="entry name" value="CATION TRANSPORT PROTEIN CHAC-RELATED"/>
    <property type="match status" value="1"/>
</dbReference>
<dbReference type="AlphaFoldDB" id="A0A0P9MV09"/>
<sequence length="231" mass="25813">MTARLSGGQMENPINELAAAVHDGLGLTYPPVIDLGPQLTREQLLASMDATMRLHKGGPVWLFAYGSLIWRPECTAVESQRGRVHGYHRGLYLWSHEHRGTPEVPGLVFGLDRGGSCTGFAYRLPDECLEKSLLALWEREMPYPSYRPHWLNCRLEDGRKVQALGFVLERHLPSYAGNLPDSVLSQVLASASGRYGTTREYVEQTAKALRSHAMPDLNLEARLKRCKSETA</sequence>
<dbReference type="InterPro" id="IPR036568">
    <property type="entry name" value="GGCT-like_sf"/>
</dbReference>
<reference evidence="3 4" key="1">
    <citation type="submission" date="2015-09" db="EMBL/GenBank/DDBJ databases">
        <title>Genome announcement of multiple Pseudomonas syringae strains.</title>
        <authorList>
            <person name="Thakur S."/>
            <person name="Wang P.W."/>
            <person name="Gong Y."/>
            <person name="Weir B.S."/>
            <person name="Guttman D.S."/>
        </authorList>
    </citation>
    <scope>NUCLEOTIDE SEQUENCE [LARGE SCALE GENOMIC DNA]</scope>
    <source>
        <strain evidence="3 4">ICMP9419</strain>
    </source>
</reference>
<dbReference type="InterPro" id="IPR013024">
    <property type="entry name" value="GGCT-like"/>
</dbReference>
<dbReference type="Pfam" id="PF04752">
    <property type="entry name" value="ChaC"/>
    <property type="match status" value="1"/>
</dbReference>
<dbReference type="SUPFAM" id="SSF110857">
    <property type="entry name" value="Gamma-glutamyl cyclotransferase-like"/>
    <property type="match status" value="1"/>
</dbReference>
<evidence type="ECO:0000313" key="4">
    <source>
        <dbReference type="Proteomes" id="UP000050381"/>
    </source>
</evidence>
<dbReference type="Proteomes" id="UP000050381">
    <property type="component" value="Unassembled WGS sequence"/>
</dbReference>